<gene>
    <name evidence="18" type="ORF">COU30_05530</name>
</gene>
<dbReference type="Pfam" id="PF17854">
    <property type="entry name" value="FtsK_alpha"/>
    <property type="match status" value="1"/>
</dbReference>
<dbReference type="GO" id="GO:0051301">
    <property type="term" value="P:cell division"/>
    <property type="evidence" value="ECO:0007669"/>
    <property type="project" value="UniProtKB-KW"/>
</dbReference>
<comment type="caution">
    <text evidence="18">The sequence shown here is derived from an EMBL/GenBank/DDBJ whole genome shotgun (WGS) entry which is preliminary data.</text>
</comment>
<dbReference type="InterPro" id="IPR003593">
    <property type="entry name" value="AAA+_ATPase"/>
</dbReference>
<evidence type="ECO:0000256" key="3">
    <source>
        <dbReference type="ARBA" id="ARBA00022475"/>
    </source>
</evidence>
<evidence type="ECO:0000256" key="7">
    <source>
        <dbReference type="ARBA" id="ARBA00022829"/>
    </source>
</evidence>
<evidence type="ECO:0000259" key="17">
    <source>
        <dbReference type="PROSITE" id="PS50901"/>
    </source>
</evidence>
<dbReference type="Pfam" id="PF09397">
    <property type="entry name" value="FtsK_gamma"/>
    <property type="match status" value="1"/>
</dbReference>
<keyword evidence="5 16" id="KW-0812">Transmembrane</keyword>
<accession>A0A2M6NZH9</accession>
<dbReference type="Proteomes" id="UP000228528">
    <property type="component" value="Unassembled WGS sequence"/>
</dbReference>
<evidence type="ECO:0000256" key="6">
    <source>
        <dbReference type="ARBA" id="ARBA00022741"/>
    </source>
</evidence>
<dbReference type="Gene3D" id="1.10.10.10">
    <property type="entry name" value="Winged helix-like DNA-binding domain superfamily/Winged helix DNA-binding domain"/>
    <property type="match status" value="1"/>
</dbReference>
<sequence>MSRTSSRRKKRQPESHFDPTITRGIFAVILLIASILITLSFFGKAGTLGVIIDEWILSFLFGVIRYVTPLLLLILAGFILKQDDYDYKPTHVFGAILFYLSFSSLIHLRFPAADMWRQALEGHGGGVFGMPAWILKTYVGTIGSIVILIGLLLVASLLLFHRLITYINEFYDQSMARMNTPREKQQVYKETQETPEEDEEEDEEFEEDEFEESEEEEDDYQFTKTPVTPDDEEEEDEEEPTSMPLVKKLPVPAAATMTAQDAVWARRPVIKPLPKLDLFSTKKSKPTSGDIKSNQKIIHDTLSEFRIEVDMGEVRVGPTVTQYSMKPAKGVKVSRITSLANDLSLALAAHPIRIEAPIPGQSLVGIEVPNEKTAIVSMREMFESTDYLRRKHDMMIALGKDVAGKVWFVDLPQMPHLLIAGATGSGKTVCMHTIILSLIYQNTAETLRMIMVDPKRVELSLYNGIPHLLAPVITNTKKTVHALNWTIGEMDRRFELLSKVGCRDITSYNETYSNDKLPYIVFFIDELADLMATAANEVEGGIIRIAQLARAVGIHLVVATQRPSVDVITGLMKANIPGRISFSVASFTDSRTVLDTGGAEKLLGRGDMLHLTASLSKPVRIQGAFISEKEVKSVVSYLKHGVRDAYDVDLFSGEKGNGGVFGGHGDDDNDALFSEAKQLVVETSKASASFLQRKLKIGYARAARILDELETAGIIGPSNGSKAREILITQEELTQEAAAIHEGSVHNVFTQEEEPEEEMEKLFDEDQEDEYDEGGDEEENDDELSEEEADLTDDKEEEEEEENSDEEETEHLSDEFEEEEEEEKLSEDEATGAFYY</sequence>
<dbReference type="PROSITE" id="PS50901">
    <property type="entry name" value="FTSK"/>
    <property type="match status" value="1"/>
</dbReference>
<dbReference type="GO" id="GO:0007059">
    <property type="term" value="P:chromosome segregation"/>
    <property type="evidence" value="ECO:0007669"/>
    <property type="project" value="UniProtKB-KW"/>
</dbReference>
<dbReference type="SUPFAM" id="SSF46785">
    <property type="entry name" value="Winged helix' DNA-binding domain"/>
    <property type="match status" value="1"/>
</dbReference>
<evidence type="ECO:0000313" key="18">
    <source>
        <dbReference type="EMBL" id="PIR76876.1"/>
    </source>
</evidence>
<evidence type="ECO:0000256" key="2">
    <source>
        <dbReference type="ARBA" id="ARBA00006474"/>
    </source>
</evidence>
<dbReference type="InterPro" id="IPR041027">
    <property type="entry name" value="FtsK_alpha"/>
</dbReference>
<dbReference type="EMBL" id="PFBW01000229">
    <property type="protein sequence ID" value="PIR76876.1"/>
    <property type="molecule type" value="Genomic_DNA"/>
</dbReference>
<evidence type="ECO:0000256" key="5">
    <source>
        <dbReference type="ARBA" id="ARBA00022692"/>
    </source>
</evidence>
<dbReference type="AlphaFoldDB" id="A0A2M6NZH9"/>
<dbReference type="InterPro" id="IPR036390">
    <property type="entry name" value="WH_DNA-bd_sf"/>
</dbReference>
<feature type="binding site" evidence="14">
    <location>
        <begin position="421"/>
        <end position="428"/>
    </location>
    <ligand>
        <name>ATP</name>
        <dbReference type="ChEBI" id="CHEBI:30616"/>
    </ligand>
</feature>
<feature type="transmembrane region" description="Helical" evidence="16">
    <location>
        <begin position="138"/>
        <end position="160"/>
    </location>
</feature>
<dbReference type="InterPro" id="IPR050206">
    <property type="entry name" value="FtsK/SpoIIIE/SftA"/>
</dbReference>
<comment type="subcellular location">
    <subcellularLocation>
        <location evidence="1">Cell membrane</location>
        <topology evidence="1">Multi-pass membrane protein</topology>
    </subcellularLocation>
</comment>
<keyword evidence="3" id="KW-1003">Cell membrane</keyword>
<dbReference type="Gene3D" id="3.40.50.300">
    <property type="entry name" value="P-loop containing nucleotide triphosphate hydrolases"/>
    <property type="match status" value="1"/>
</dbReference>
<dbReference type="Pfam" id="PF01580">
    <property type="entry name" value="FtsK_SpoIIIE"/>
    <property type="match status" value="1"/>
</dbReference>
<dbReference type="GO" id="GO:0005524">
    <property type="term" value="F:ATP binding"/>
    <property type="evidence" value="ECO:0007669"/>
    <property type="project" value="UniProtKB-UniRule"/>
</dbReference>
<keyword evidence="7" id="KW-0159">Chromosome partition</keyword>
<feature type="region of interest" description="Disordered" evidence="15">
    <location>
        <begin position="748"/>
        <end position="836"/>
    </location>
</feature>
<dbReference type="GO" id="GO:0005886">
    <property type="term" value="C:plasma membrane"/>
    <property type="evidence" value="ECO:0007669"/>
    <property type="project" value="UniProtKB-SubCell"/>
</dbReference>
<dbReference type="InterPro" id="IPR002543">
    <property type="entry name" value="FtsK_dom"/>
</dbReference>
<evidence type="ECO:0000256" key="13">
    <source>
        <dbReference type="ARBA" id="ARBA00025923"/>
    </source>
</evidence>
<keyword evidence="11 16" id="KW-0472">Membrane</keyword>
<feature type="compositionally biased region" description="Acidic residues" evidence="15">
    <location>
        <begin position="751"/>
        <end position="830"/>
    </location>
</feature>
<evidence type="ECO:0000256" key="11">
    <source>
        <dbReference type="ARBA" id="ARBA00023136"/>
    </source>
</evidence>
<feature type="domain" description="FtsK" evidence="17">
    <location>
        <begin position="403"/>
        <end position="591"/>
    </location>
</feature>
<evidence type="ECO:0000256" key="1">
    <source>
        <dbReference type="ARBA" id="ARBA00004651"/>
    </source>
</evidence>
<dbReference type="InterPro" id="IPR027417">
    <property type="entry name" value="P-loop_NTPase"/>
</dbReference>
<keyword evidence="8 14" id="KW-0067">ATP-binding</keyword>
<evidence type="ECO:0000256" key="12">
    <source>
        <dbReference type="ARBA" id="ARBA00023306"/>
    </source>
</evidence>
<dbReference type="InterPro" id="IPR036388">
    <property type="entry name" value="WH-like_DNA-bd_sf"/>
</dbReference>
<feature type="transmembrane region" description="Helical" evidence="16">
    <location>
        <begin position="55"/>
        <end position="80"/>
    </location>
</feature>
<dbReference type="SMART" id="SM00382">
    <property type="entry name" value="AAA"/>
    <property type="match status" value="1"/>
</dbReference>
<dbReference type="InterPro" id="IPR025199">
    <property type="entry name" value="FtsK_4TM"/>
</dbReference>
<proteinExistence type="inferred from homology"/>
<feature type="compositionally biased region" description="Acidic residues" evidence="15">
    <location>
        <begin position="229"/>
        <end position="240"/>
    </location>
</feature>
<evidence type="ECO:0000256" key="4">
    <source>
        <dbReference type="ARBA" id="ARBA00022618"/>
    </source>
</evidence>
<dbReference type="Gene3D" id="3.30.980.40">
    <property type="match status" value="1"/>
</dbReference>
<evidence type="ECO:0000256" key="8">
    <source>
        <dbReference type="ARBA" id="ARBA00022840"/>
    </source>
</evidence>
<dbReference type="PANTHER" id="PTHR22683:SF41">
    <property type="entry name" value="DNA TRANSLOCASE FTSK"/>
    <property type="match status" value="1"/>
</dbReference>
<comment type="similarity">
    <text evidence="2">Belongs to the FtsK/SpoIIIE/SftA family.</text>
</comment>
<keyword evidence="10" id="KW-0238">DNA-binding</keyword>
<dbReference type="GO" id="GO:0003677">
    <property type="term" value="F:DNA binding"/>
    <property type="evidence" value="ECO:0007669"/>
    <property type="project" value="UniProtKB-KW"/>
</dbReference>
<dbReference type="SMART" id="SM00843">
    <property type="entry name" value="Ftsk_gamma"/>
    <property type="match status" value="1"/>
</dbReference>
<organism evidence="18 19">
    <name type="scientific">Candidatus Magasanikbacteria bacterium CG10_big_fil_rev_8_21_14_0_10_38_6</name>
    <dbReference type="NCBI Taxonomy" id="1974647"/>
    <lineage>
        <taxon>Bacteria</taxon>
        <taxon>Candidatus Magasanikiibacteriota</taxon>
    </lineage>
</organism>
<protein>
    <submittedName>
        <fullName evidence="18">Cell division protein FtsK</fullName>
    </submittedName>
</protein>
<comment type="subunit">
    <text evidence="13">Homohexamer. Forms a ring that surrounds DNA.</text>
</comment>
<evidence type="ECO:0000256" key="9">
    <source>
        <dbReference type="ARBA" id="ARBA00022989"/>
    </source>
</evidence>
<keyword evidence="9 16" id="KW-1133">Transmembrane helix</keyword>
<feature type="compositionally biased region" description="Acidic residues" evidence="15">
    <location>
        <begin position="193"/>
        <end position="220"/>
    </location>
</feature>
<feature type="compositionally biased region" description="Basic and acidic residues" evidence="15">
    <location>
        <begin position="181"/>
        <end position="192"/>
    </location>
</feature>
<dbReference type="InterPro" id="IPR018541">
    <property type="entry name" value="Ftsk_gamma"/>
</dbReference>
<dbReference type="CDD" id="cd01127">
    <property type="entry name" value="TrwB_TraG_TraD_VirD4"/>
    <property type="match status" value="1"/>
</dbReference>
<evidence type="ECO:0000313" key="19">
    <source>
        <dbReference type="Proteomes" id="UP000228528"/>
    </source>
</evidence>
<keyword evidence="4 18" id="KW-0132">Cell division</keyword>
<feature type="transmembrane region" description="Helical" evidence="16">
    <location>
        <begin position="21"/>
        <end position="43"/>
    </location>
</feature>
<evidence type="ECO:0000256" key="10">
    <source>
        <dbReference type="ARBA" id="ARBA00023125"/>
    </source>
</evidence>
<feature type="region of interest" description="Disordered" evidence="15">
    <location>
        <begin position="181"/>
        <end position="243"/>
    </location>
</feature>
<dbReference type="Pfam" id="PF13491">
    <property type="entry name" value="FtsK_4TM"/>
    <property type="match status" value="1"/>
</dbReference>
<name>A0A2M6NZH9_9BACT</name>
<reference evidence="19" key="1">
    <citation type="submission" date="2017-09" db="EMBL/GenBank/DDBJ databases">
        <title>Depth-based differentiation of microbial function through sediment-hosted aquifers and enrichment of novel symbionts in the deep terrestrial subsurface.</title>
        <authorList>
            <person name="Probst A.J."/>
            <person name="Ladd B."/>
            <person name="Jarett J.K."/>
            <person name="Geller-Mcgrath D.E."/>
            <person name="Sieber C.M.K."/>
            <person name="Emerson J.B."/>
            <person name="Anantharaman K."/>
            <person name="Thomas B.C."/>
            <person name="Malmstrom R."/>
            <person name="Stieglmeier M."/>
            <person name="Klingl A."/>
            <person name="Woyke T."/>
            <person name="Ryan C.M."/>
            <person name="Banfield J.F."/>
        </authorList>
    </citation>
    <scope>NUCLEOTIDE SEQUENCE [LARGE SCALE GENOMIC DNA]</scope>
</reference>
<evidence type="ECO:0000256" key="16">
    <source>
        <dbReference type="SAM" id="Phobius"/>
    </source>
</evidence>
<evidence type="ECO:0000256" key="15">
    <source>
        <dbReference type="SAM" id="MobiDB-lite"/>
    </source>
</evidence>
<dbReference type="SUPFAM" id="SSF52540">
    <property type="entry name" value="P-loop containing nucleoside triphosphate hydrolases"/>
    <property type="match status" value="1"/>
</dbReference>
<dbReference type="PANTHER" id="PTHR22683">
    <property type="entry name" value="SPORULATION PROTEIN RELATED"/>
    <property type="match status" value="1"/>
</dbReference>
<keyword evidence="6 14" id="KW-0547">Nucleotide-binding</keyword>
<keyword evidence="12" id="KW-0131">Cell cycle</keyword>
<evidence type="ECO:0000256" key="14">
    <source>
        <dbReference type="PROSITE-ProRule" id="PRU00289"/>
    </source>
</evidence>